<feature type="region of interest" description="Disordered" evidence="1">
    <location>
        <begin position="28"/>
        <end position="63"/>
    </location>
</feature>
<evidence type="ECO:0000256" key="1">
    <source>
        <dbReference type="SAM" id="MobiDB-lite"/>
    </source>
</evidence>
<feature type="compositionally biased region" description="Polar residues" evidence="1">
    <location>
        <begin position="42"/>
        <end position="63"/>
    </location>
</feature>
<protein>
    <submittedName>
        <fullName evidence="2">Uncharacterized protein</fullName>
    </submittedName>
</protein>
<reference evidence="2 3" key="1">
    <citation type="submission" date="2015-07" db="EMBL/GenBank/DDBJ databases">
        <title>The genome of Pseudoloma neurophilia, a relevant intracellular parasite of the zebrafish.</title>
        <authorList>
            <person name="Ndikumana S."/>
            <person name="Pelin A."/>
            <person name="Sanders J."/>
            <person name="Corradi N."/>
        </authorList>
    </citation>
    <scope>NUCLEOTIDE SEQUENCE [LARGE SCALE GENOMIC DNA]</scope>
    <source>
        <strain evidence="2 3">MK1</strain>
    </source>
</reference>
<sequence length="63" mass="7081">MDSQDVKRCLIDPQGEILTRLDIKIENNYKGERNIGKKREAASQTGLSQNNSFSQGGHSQNNF</sequence>
<evidence type="ECO:0000313" key="3">
    <source>
        <dbReference type="Proteomes" id="UP000051530"/>
    </source>
</evidence>
<dbReference type="VEuPathDB" id="MicrosporidiaDB:M153_8350001086"/>
<keyword evidence="3" id="KW-1185">Reference proteome</keyword>
<accession>A0A0R0M1I7</accession>
<evidence type="ECO:0000313" key="2">
    <source>
        <dbReference type="EMBL" id="KRH93486.1"/>
    </source>
</evidence>
<gene>
    <name evidence="2" type="ORF">M153_8350001086</name>
</gene>
<name>A0A0R0M1I7_9MICR</name>
<dbReference type="AlphaFoldDB" id="A0A0R0M1I7"/>
<feature type="compositionally biased region" description="Basic and acidic residues" evidence="1">
    <location>
        <begin position="28"/>
        <end position="41"/>
    </location>
</feature>
<dbReference type="Proteomes" id="UP000051530">
    <property type="component" value="Unassembled WGS sequence"/>
</dbReference>
<organism evidence="2 3">
    <name type="scientific">Pseudoloma neurophilia</name>
    <dbReference type="NCBI Taxonomy" id="146866"/>
    <lineage>
        <taxon>Eukaryota</taxon>
        <taxon>Fungi</taxon>
        <taxon>Fungi incertae sedis</taxon>
        <taxon>Microsporidia</taxon>
        <taxon>Pseudoloma</taxon>
    </lineage>
</organism>
<dbReference type="EMBL" id="LGUB01000319">
    <property type="protein sequence ID" value="KRH93486.1"/>
    <property type="molecule type" value="Genomic_DNA"/>
</dbReference>
<comment type="caution">
    <text evidence="2">The sequence shown here is derived from an EMBL/GenBank/DDBJ whole genome shotgun (WGS) entry which is preliminary data.</text>
</comment>
<proteinExistence type="predicted"/>